<keyword evidence="1" id="KW-0812">Transmembrane</keyword>
<keyword evidence="4" id="KW-1185">Reference proteome</keyword>
<sequence>MGWTVTAIVLATLSATAAIAAGTLAYIGREREDTDRLGFFQSARYAGLTLTLTIAAALLAALSALSSGLASLADS</sequence>
<evidence type="ECO:0000256" key="1">
    <source>
        <dbReference type="SAM" id="Phobius"/>
    </source>
</evidence>
<name>A0ABP7A6Y3_9MICO</name>
<keyword evidence="2" id="KW-0732">Signal</keyword>
<evidence type="ECO:0000313" key="4">
    <source>
        <dbReference type="Proteomes" id="UP001501697"/>
    </source>
</evidence>
<protein>
    <submittedName>
        <fullName evidence="3">Uncharacterized protein</fullName>
    </submittedName>
</protein>
<keyword evidence="1" id="KW-0472">Membrane</keyword>
<evidence type="ECO:0000313" key="3">
    <source>
        <dbReference type="EMBL" id="GAA3625994.1"/>
    </source>
</evidence>
<evidence type="ECO:0000256" key="2">
    <source>
        <dbReference type="SAM" id="SignalP"/>
    </source>
</evidence>
<accession>A0ABP7A6Y3</accession>
<feature type="transmembrane region" description="Helical" evidence="1">
    <location>
        <begin position="44"/>
        <end position="65"/>
    </location>
</feature>
<proteinExistence type="predicted"/>
<dbReference type="RefSeq" id="WP_344736324.1">
    <property type="nucleotide sequence ID" value="NZ_BAAAYU010000001.1"/>
</dbReference>
<dbReference type="Proteomes" id="UP001501697">
    <property type="component" value="Unassembled WGS sequence"/>
</dbReference>
<organism evidence="3 4">
    <name type="scientific">Microbacterium awajiense</name>
    <dbReference type="NCBI Taxonomy" id="415214"/>
    <lineage>
        <taxon>Bacteria</taxon>
        <taxon>Bacillati</taxon>
        <taxon>Actinomycetota</taxon>
        <taxon>Actinomycetes</taxon>
        <taxon>Micrococcales</taxon>
        <taxon>Microbacteriaceae</taxon>
        <taxon>Microbacterium</taxon>
    </lineage>
</organism>
<dbReference type="EMBL" id="BAAAYU010000001">
    <property type="protein sequence ID" value="GAA3625994.1"/>
    <property type="molecule type" value="Genomic_DNA"/>
</dbReference>
<gene>
    <name evidence="3" type="ORF">GCM10022200_05430</name>
</gene>
<keyword evidence="1" id="KW-1133">Transmembrane helix</keyword>
<reference evidence="4" key="1">
    <citation type="journal article" date="2019" name="Int. J. Syst. Evol. Microbiol.">
        <title>The Global Catalogue of Microorganisms (GCM) 10K type strain sequencing project: providing services to taxonomists for standard genome sequencing and annotation.</title>
        <authorList>
            <consortium name="The Broad Institute Genomics Platform"/>
            <consortium name="The Broad Institute Genome Sequencing Center for Infectious Disease"/>
            <person name="Wu L."/>
            <person name="Ma J."/>
        </authorList>
    </citation>
    <scope>NUCLEOTIDE SEQUENCE [LARGE SCALE GENOMIC DNA]</scope>
    <source>
        <strain evidence="4">JCM 16544</strain>
    </source>
</reference>
<feature type="signal peptide" evidence="2">
    <location>
        <begin position="1"/>
        <end position="20"/>
    </location>
</feature>
<comment type="caution">
    <text evidence="3">The sequence shown here is derived from an EMBL/GenBank/DDBJ whole genome shotgun (WGS) entry which is preliminary data.</text>
</comment>
<feature type="chain" id="PRO_5046812799" evidence="2">
    <location>
        <begin position="21"/>
        <end position="75"/>
    </location>
</feature>